<dbReference type="InterPro" id="IPR043136">
    <property type="entry name" value="B30.2/SPRY_sf"/>
</dbReference>
<feature type="domain" description="B30.2/SPRY" evidence="3">
    <location>
        <begin position="99"/>
        <end position="283"/>
    </location>
</feature>
<dbReference type="OrthoDB" id="258495at2759"/>
<dbReference type="Proteomes" id="UP001151518">
    <property type="component" value="Unassembled WGS sequence"/>
</dbReference>
<dbReference type="Gene3D" id="2.60.120.920">
    <property type="match status" value="1"/>
</dbReference>
<gene>
    <name evidence="4" type="primary">ssh4_2</name>
    <name evidence="4" type="ORF">GGI25_003934</name>
</gene>
<dbReference type="InterPro" id="IPR001870">
    <property type="entry name" value="B30.2/SPRY"/>
</dbReference>
<dbReference type="SUPFAM" id="SSF49899">
    <property type="entry name" value="Concanavalin A-like lectins/glucanases"/>
    <property type="match status" value="1"/>
</dbReference>
<protein>
    <submittedName>
        <fullName evidence="4">Protein ssh4</fullName>
    </submittedName>
</protein>
<dbReference type="Pfam" id="PF00622">
    <property type="entry name" value="SPRY"/>
    <property type="match status" value="1"/>
</dbReference>
<sequence length="447" mass="49938">MGSLAVAVVAAVCVCVVIIGIGALVRFYMLQNRTLLCPCPSVRRSRRSARRYERRSDRLKKHEEVQQLSLDETLNQLHGTRAMQNYRYACVYTATHFIDESEGGLCSDDTEYVVEHGANAWEFVPKSENVGVTVHNRTEIEFSGGEHSLIANLQMPNEQRVYYYEVRLDSLPDGTNVAVGVAMKDYPPLRMAGWARNSVAFHTIDGCAYYCHPLDICRKDLATARTSDTLGVGWRPNSGKLFFTVNGAIVCHIRTPWSHKRMYPIVSADGPCCLNVNVGARAFVLSHGNMRYWGLAPSEGARPPPPMYQNVSETILLSAHSDPLVGSQQHQRHTAFPPSYDESSLNSQRHPAKHTVIDMDDLSETSADELYAVDGWSQFSSASGIDVSRIERVHSSPSIYQQTVLPSEHYQQQPIAHHHGRRFSDEIRHAHGGNNPNGHVFTPEPLD</sequence>
<evidence type="ECO:0000313" key="4">
    <source>
        <dbReference type="EMBL" id="KAJ2675517.1"/>
    </source>
</evidence>
<evidence type="ECO:0000256" key="1">
    <source>
        <dbReference type="SAM" id="MobiDB-lite"/>
    </source>
</evidence>
<dbReference type="AlphaFoldDB" id="A0A9W8G193"/>
<evidence type="ECO:0000313" key="5">
    <source>
        <dbReference type="Proteomes" id="UP001151518"/>
    </source>
</evidence>
<dbReference type="InterPro" id="IPR003877">
    <property type="entry name" value="SPRY_dom"/>
</dbReference>
<comment type="caution">
    <text evidence="4">The sequence shown here is derived from an EMBL/GenBank/DDBJ whole genome shotgun (WGS) entry which is preliminary data.</text>
</comment>
<dbReference type="EMBL" id="JANBTW010000047">
    <property type="protein sequence ID" value="KAJ2675517.1"/>
    <property type="molecule type" value="Genomic_DNA"/>
</dbReference>
<feature type="region of interest" description="Disordered" evidence="1">
    <location>
        <begin position="427"/>
        <end position="447"/>
    </location>
</feature>
<keyword evidence="2" id="KW-1133">Transmembrane helix</keyword>
<name>A0A9W8G193_9FUNG</name>
<keyword evidence="2" id="KW-0472">Membrane</keyword>
<keyword evidence="2" id="KW-0812">Transmembrane</keyword>
<evidence type="ECO:0000259" key="3">
    <source>
        <dbReference type="PROSITE" id="PS50188"/>
    </source>
</evidence>
<dbReference type="SMART" id="SM00449">
    <property type="entry name" value="SPRY"/>
    <property type="match status" value="1"/>
</dbReference>
<feature type="transmembrane region" description="Helical" evidence="2">
    <location>
        <begin position="6"/>
        <end position="25"/>
    </location>
</feature>
<proteinExistence type="predicted"/>
<organism evidence="4 5">
    <name type="scientific">Coemansia spiralis</name>
    <dbReference type="NCBI Taxonomy" id="417178"/>
    <lineage>
        <taxon>Eukaryota</taxon>
        <taxon>Fungi</taxon>
        <taxon>Fungi incertae sedis</taxon>
        <taxon>Zoopagomycota</taxon>
        <taxon>Kickxellomycotina</taxon>
        <taxon>Kickxellomycetes</taxon>
        <taxon>Kickxellales</taxon>
        <taxon>Kickxellaceae</taxon>
        <taxon>Coemansia</taxon>
    </lineage>
</organism>
<dbReference type="InterPro" id="IPR013320">
    <property type="entry name" value="ConA-like_dom_sf"/>
</dbReference>
<accession>A0A9W8G193</accession>
<reference evidence="4" key="1">
    <citation type="submission" date="2022-07" db="EMBL/GenBank/DDBJ databases">
        <title>Phylogenomic reconstructions and comparative analyses of Kickxellomycotina fungi.</title>
        <authorList>
            <person name="Reynolds N.K."/>
            <person name="Stajich J.E."/>
            <person name="Barry K."/>
            <person name="Grigoriev I.V."/>
            <person name="Crous P."/>
            <person name="Smith M.E."/>
        </authorList>
    </citation>
    <scope>NUCLEOTIDE SEQUENCE</scope>
    <source>
        <strain evidence="4">NRRL 3115</strain>
    </source>
</reference>
<dbReference type="PROSITE" id="PS50188">
    <property type="entry name" value="B302_SPRY"/>
    <property type="match status" value="1"/>
</dbReference>
<evidence type="ECO:0000256" key="2">
    <source>
        <dbReference type="SAM" id="Phobius"/>
    </source>
</evidence>